<name>K8A2W4_9ENTR</name>
<protein>
    <submittedName>
        <fullName evidence="1">Uncharacterized protein</fullName>
    </submittedName>
</protein>
<reference evidence="1" key="1">
    <citation type="submission" date="2012-07" db="EMBL/GenBank/DDBJ databases">
        <authorList>
            <person name="Cummings C."/>
        </authorList>
    </citation>
    <scope>NUCLEOTIDE SEQUENCE</scope>
    <source>
        <strain evidence="1">1330</strain>
    </source>
</reference>
<dbReference type="EMBL" id="CAKW01000129">
    <property type="protein sequence ID" value="CCJ74178.1"/>
    <property type="molecule type" value="Genomic_DNA"/>
</dbReference>
<dbReference type="Proteomes" id="UP000009340">
    <property type="component" value="Unassembled WGS sequence"/>
</dbReference>
<sequence length="58" mass="6777">MQRKTYVTLLQSRVGDGQRLAFYVAGWRKNPVKRKAWRVKIAFIPCGMNGLRQRAKVK</sequence>
<proteinExistence type="predicted"/>
<evidence type="ECO:0000313" key="2">
    <source>
        <dbReference type="Proteomes" id="UP000009340"/>
    </source>
</evidence>
<accession>K8A2W4</accession>
<gene>
    <name evidence="1" type="ORF">BN137_3575</name>
</gene>
<organism evidence="1 2">
    <name type="scientific">Cronobacter condimenti 1330</name>
    <dbReference type="NCBI Taxonomy" id="1073999"/>
    <lineage>
        <taxon>Bacteria</taxon>
        <taxon>Pseudomonadati</taxon>
        <taxon>Pseudomonadota</taxon>
        <taxon>Gammaproteobacteria</taxon>
        <taxon>Enterobacterales</taxon>
        <taxon>Enterobacteriaceae</taxon>
        <taxon>Cronobacter</taxon>
    </lineage>
</organism>
<comment type="caution">
    <text evidence="1">The sequence shown here is derived from an EMBL/GenBank/DDBJ whole genome shotgun (WGS) entry which is preliminary data.</text>
</comment>
<evidence type="ECO:0000313" key="1">
    <source>
        <dbReference type="EMBL" id="CCJ74178.1"/>
    </source>
</evidence>
<dbReference type="AlphaFoldDB" id="K8A2W4"/>